<name>A0ABX3TSJ3_9MYCO</name>
<keyword evidence="1" id="KW-1133">Transmembrane helix</keyword>
<comment type="caution">
    <text evidence="2">The sequence shown here is derived from an EMBL/GenBank/DDBJ whole genome shotgun (WGS) entry which is preliminary data.</text>
</comment>
<dbReference type="Proteomes" id="UP000192847">
    <property type="component" value="Unassembled WGS sequence"/>
</dbReference>
<evidence type="ECO:0000256" key="1">
    <source>
        <dbReference type="SAM" id="Phobius"/>
    </source>
</evidence>
<dbReference type="RefSeq" id="WP_019733562.1">
    <property type="nucleotide sequence ID" value="NZ_MVIL01000003.1"/>
</dbReference>
<keyword evidence="1" id="KW-0472">Membrane</keyword>
<keyword evidence="3" id="KW-1185">Reference proteome</keyword>
<keyword evidence="1" id="KW-0812">Transmembrane</keyword>
<evidence type="ECO:0000313" key="2">
    <source>
        <dbReference type="EMBL" id="ORB81792.1"/>
    </source>
</evidence>
<accession>A0ABX3TSJ3</accession>
<organism evidence="2 3">
    <name type="scientific">Mycobacterium timonense</name>
    <dbReference type="NCBI Taxonomy" id="701043"/>
    <lineage>
        <taxon>Bacteria</taxon>
        <taxon>Bacillati</taxon>
        <taxon>Actinomycetota</taxon>
        <taxon>Actinomycetes</taxon>
        <taxon>Mycobacteriales</taxon>
        <taxon>Mycobacteriaceae</taxon>
        <taxon>Mycobacterium</taxon>
        <taxon>Mycobacterium avium complex (MAC)</taxon>
    </lineage>
</organism>
<gene>
    <name evidence="2" type="ORF">BST46_01995</name>
</gene>
<sequence>MIPALIPTFLAWSASGPADTGSSSSFAAAIVVSLITSGGFWSVVLFVLSRRSSERKEQTTALNKSIKDLRRSSFLLIDAFEGMLVKLQTDDGGQTWQARLAGSEVDQIRREIRTARSLLYEGQ</sequence>
<protein>
    <submittedName>
        <fullName evidence="2">Uncharacterized protein</fullName>
    </submittedName>
</protein>
<feature type="transmembrane region" description="Helical" evidence="1">
    <location>
        <begin position="27"/>
        <end position="48"/>
    </location>
</feature>
<evidence type="ECO:0000313" key="3">
    <source>
        <dbReference type="Proteomes" id="UP000192847"/>
    </source>
</evidence>
<dbReference type="EMBL" id="MVIL01000003">
    <property type="protein sequence ID" value="ORB81792.1"/>
    <property type="molecule type" value="Genomic_DNA"/>
</dbReference>
<reference evidence="2 3" key="1">
    <citation type="submission" date="2017-02" db="EMBL/GenBank/DDBJ databases">
        <title>The new phylogeny of genus Mycobacterium.</title>
        <authorList>
            <person name="Tortoli E."/>
            <person name="Trovato A."/>
            <person name="Cirillo D.M."/>
        </authorList>
    </citation>
    <scope>NUCLEOTIDE SEQUENCE [LARGE SCALE GENOMIC DNA]</scope>
    <source>
        <strain evidence="2 3">CCUG 56329</strain>
    </source>
</reference>
<proteinExistence type="predicted"/>